<organism evidence="2">
    <name type="scientific">marine metagenome</name>
    <dbReference type="NCBI Taxonomy" id="408172"/>
    <lineage>
        <taxon>unclassified sequences</taxon>
        <taxon>metagenomes</taxon>
        <taxon>ecological metagenomes</taxon>
    </lineage>
</organism>
<reference evidence="2" key="1">
    <citation type="submission" date="2018-05" db="EMBL/GenBank/DDBJ databases">
        <authorList>
            <person name="Lanie J.A."/>
            <person name="Ng W.-L."/>
            <person name="Kazmierczak K.M."/>
            <person name="Andrzejewski T.M."/>
            <person name="Davidsen T.M."/>
            <person name="Wayne K.J."/>
            <person name="Tettelin H."/>
            <person name="Glass J.I."/>
            <person name="Rusch D."/>
            <person name="Podicherti R."/>
            <person name="Tsui H.-C.T."/>
            <person name="Winkler M.E."/>
        </authorList>
    </citation>
    <scope>NUCLEOTIDE SEQUENCE</scope>
</reference>
<proteinExistence type="predicted"/>
<name>A0A383BPI0_9ZZZZ</name>
<keyword evidence="1" id="KW-0175">Coiled coil</keyword>
<sequence length="188" mass="21514">MKKPMKSIILVFLPFLALSLNTQEIEDIKKCSLINDPMQRLACFDELVKNQSKSPETEVKADAGKPLSAKEEVIAQEEVSKSSEKIIEEQKEKILTLENRVKTISRQRNVEQQKNEAKSQPFSATINSVSFINYKFKFKLDNGETWQLTDAGKRARLKKGEIVTIVPGEIHSFFLKNSKGRFRVKKIK</sequence>
<dbReference type="EMBL" id="UINC01202124">
    <property type="protein sequence ID" value="SVE21779.1"/>
    <property type="molecule type" value="Genomic_DNA"/>
</dbReference>
<dbReference type="AlphaFoldDB" id="A0A383BPI0"/>
<accession>A0A383BPI0</accession>
<evidence type="ECO:0000256" key="1">
    <source>
        <dbReference type="SAM" id="Coils"/>
    </source>
</evidence>
<protein>
    <submittedName>
        <fullName evidence="2">Uncharacterized protein</fullName>
    </submittedName>
</protein>
<gene>
    <name evidence="2" type="ORF">METZ01_LOCUS474633</name>
</gene>
<feature type="coiled-coil region" evidence="1">
    <location>
        <begin position="80"/>
        <end position="107"/>
    </location>
</feature>
<evidence type="ECO:0000313" key="2">
    <source>
        <dbReference type="EMBL" id="SVE21779.1"/>
    </source>
</evidence>